<dbReference type="AlphaFoldDB" id="B0CBN1"/>
<proteinExistence type="predicted"/>
<organism evidence="1 2">
    <name type="scientific">Acaryochloris marina (strain MBIC 11017)</name>
    <dbReference type="NCBI Taxonomy" id="329726"/>
    <lineage>
        <taxon>Bacteria</taxon>
        <taxon>Bacillati</taxon>
        <taxon>Cyanobacteriota</taxon>
        <taxon>Cyanophyceae</taxon>
        <taxon>Acaryochloridales</taxon>
        <taxon>Acaryochloridaceae</taxon>
        <taxon>Acaryochloris</taxon>
    </lineage>
</organism>
<evidence type="ECO:0000313" key="1">
    <source>
        <dbReference type="EMBL" id="ABW29149.1"/>
    </source>
</evidence>
<gene>
    <name evidence="1" type="ordered locus">AM1_4169</name>
</gene>
<dbReference type="EMBL" id="CP000828">
    <property type="protein sequence ID" value="ABW29149.1"/>
    <property type="molecule type" value="Genomic_DNA"/>
</dbReference>
<dbReference type="HOGENOM" id="CLU_3283124_0_0_3"/>
<sequence length="40" mass="4497">MGRVKGAHQVTTVIDMDGPTEIAILQRMFNFAHDCHHCCL</sequence>
<name>B0CBN1_ACAM1</name>
<dbReference type="Proteomes" id="UP000000268">
    <property type="component" value="Chromosome"/>
</dbReference>
<evidence type="ECO:0000313" key="2">
    <source>
        <dbReference type="Proteomes" id="UP000000268"/>
    </source>
</evidence>
<accession>B0CBN1</accession>
<protein>
    <submittedName>
        <fullName evidence="1">Uncharacterized protein</fullName>
    </submittedName>
</protein>
<keyword evidence="2" id="KW-1185">Reference proteome</keyword>
<reference evidence="1 2" key="1">
    <citation type="journal article" date="2008" name="Proc. Natl. Acad. Sci. U.S.A.">
        <title>Niche adaptation and genome expansion in the chlorophyll d-producing cyanobacterium Acaryochloris marina.</title>
        <authorList>
            <person name="Swingley W.D."/>
            <person name="Chen M."/>
            <person name="Cheung P.C."/>
            <person name="Conrad A.L."/>
            <person name="Dejesa L.C."/>
            <person name="Hao J."/>
            <person name="Honchak B.M."/>
            <person name="Karbach L.E."/>
            <person name="Kurdoglu A."/>
            <person name="Lahiri S."/>
            <person name="Mastrian S.D."/>
            <person name="Miyashita H."/>
            <person name="Page L."/>
            <person name="Ramakrishna P."/>
            <person name="Satoh S."/>
            <person name="Sattley W.M."/>
            <person name="Shimada Y."/>
            <person name="Taylor H.L."/>
            <person name="Tomo T."/>
            <person name="Tsuchiya T."/>
            <person name="Wang Z.T."/>
            <person name="Raymond J."/>
            <person name="Mimuro M."/>
            <person name="Blankenship R.E."/>
            <person name="Touchman J.W."/>
        </authorList>
    </citation>
    <scope>NUCLEOTIDE SEQUENCE [LARGE SCALE GENOMIC DNA]</scope>
    <source>
        <strain evidence="2">MBIC 11017</strain>
    </source>
</reference>
<dbReference type="KEGG" id="amr:AM1_4169"/>